<feature type="signal peptide" evidence="3">
    <location>
        <begin position="1"/>
        <end position="29"/>
    </location>
</feature>
<reference evidence="4 5" key="1">
    <citation type="submission" date="2024-04" db="EMBL/GenBank/DDBJ databases">
        <title>Genome assembly C_amara_ONT_v2.</title>
        <authorList>
            <person name="Yant L."/>
            <person name="Moore C."/>
            <person name="Slenker M."/>
        </authorList>
    </citation>
    <scope>NUCLEOTIDE SEQUENCE [LARGE SCALE GENOMIC DNA]</scope>
    <source>
        <tissue evidence="4">Leaf</tissue>
    </source>
</reference>
<comment type="similarity">
    <text evidence="1">Belongs to the GILT family.</text>
</comment>
<evidence type="ECO:0000256" key="3">
    <source>
        <dbReference type="SAM" id="SignalP"/>
    </source>
</evidence>
<sequence>MASSSSLTKLVFFACFLLLFTFSDNLVAGQSDKVQLNVYYDSLCSDCQDFIVNYLVEFFDSDLFTITNVTFVPFGNDELSDNQTVTCQHGEYECQLNEYEACIIRTVPDPKLQYSFIRCIENYTTNWPSSCFNGSAAAKQAVISDNCYYSDLGRKLILGYANQTLSLNPKPDFVPWITVNGDPFYSHHIDDLIATVCTAYKGTASLPTQCSSTALAERKGWSKLQVSYANEAINY</sequence>
<protein>
    <submittedName>
        <fullName evidence="4">Gamma-interferon-responsive lysosomal thiol protein</fullName>
    </submittedName>
</protein>
<organism evidence="4 5">
    <name type="scientific">Cardamine amara subsp. amara</name>
    <dbReference type="NCBI Taxonomy" id="228776"/>
    <lineage>
        <taxon>Eukaryota</taxon>
        <taxon>Viridiplantae</taxon>
        <taxon>Streptophyta</taxon>
        <taxon>Embryophyta</taxon>
        <taxon>Tracheophyta</taxon>
        <taxon>Spermatophyta</taxon>
        <taxon>Magnoliopsida</taxon>
        <taxon>eudicotyledons</taxon>
        <taxon>Gunneridae</taxon>
        <taxon>Pentapetalae</taxon>
        <taxon>rosids</taxon>
        <taxon>malvids</taxon>
        <taxon>Brassicales</taxon>
        <taxon>Brassicaceae</taxon>
        <taxon>Cardamineae</taxon>
        <taxon>Cardamine</taxon>
    </lineage>
</organism>
<dbReference type="Proteomes" id="UP001558713">
    <property type="component" value="Unassembled WGS sequence"/>
</dbReference>
<accession>A0ABD0ZAL3</accession>
<comment type="caution">
    <text evidence="4">The sequence shown here is derived from an EMBL/GenBank/DDBJ whole genome shotgun (WGS) entry which is preliminary data.</text>
</comment>
<evidence type="ECO:0000313" key="5">
    <source>
        <dbReference type="Proteomes" id="UP001558713"/>
    </source>
</evidence>
<name>A0ABD0ZAL3_CARAN</name>
<dbReference type="EMBL" id="JBANAX010000844">
    <property type="protein sequence ID" value="KAL1191722.1"/>
    <property type="molecule type" value="Genomic_DNA"/>
</dbReference>
<dbReference type="PANTHER" id="PTHR13234:SF53">
    <property type="entry name" value="GAMMA INTERFERON RESPONSIVE LYSOSOMAL THIOL (GILT) REDUCTASE FAMILY PROTEIN-RELATED"/>
    <property type="match status" value="1"/>
</dbReference>
<dbReference type="InterPro" id="IPR004911">
    <property type="entry name" value="Interferon-induced_GILT"/>
</dbReference>
<keyword evidence="3" id="KW-0732">Signal</keyword>
<dbReference type="AlphaFoldDB" id="A0ABD0ZAL3"/>
<evidence type="ECO:0000256" key="2">
    <source>
        <dbReference type="ARBA" id="ARBA00023180"/>
    </source>
</evidence>
<proteinExistence type="inferred from homology"/>
<dbReference type="PANTHER" id="PTHR13234">
    <property type="entry name" value="GAMMA-INTERFERON INDUCIBLE LYSOSOMAL THIOL REDUCTASE GILT"/>
    <property type="match status" value="1"/>
</dbReference>
<evidence type="ECO:0000256" key="1">
    <source>
        <dbReference type="ARBA" id="ARBA00005679"/>
    </source>
</evidence>
<evidence type="ECO:0000313" key="4">
    <source>
        <dbReference type="EMBL" id="KAL1191722.1"/>
    </source>
</evidence>
<dbReference type="Pfam" id="PF03227">
    <property type="entry name" value="GILT"/>
    <property type="match status" value="1"/>
</dbReference>
<gene>
    <name evidence="4" type="ORF">V5N11_013444</name>
</gene>
<keyword evidence="2" id="KW-0325">Glycoprotein</keyword>
<keyword evidence="5" id="KW-1185">Reference proteome</keyword>
<feature type="chain" id="PRO_5044827668" evidence="3">
    <location>
        <begin position="30"/>
        <end position="235"/>
    </location>
</feature>